<accession>A0ABM8AKE9</accession>
<gene>
    <name evidence="2" type="ORF">DAETH_42640</name>
</gene>
<sequence length="61" mass="6148">MHIFVTGGTGTIGTPVIAELLAGGHSVLALARSDASAQVLERAGAEVLRGALVVDHGQEKV</sequence>
<dbReference type="Gene3D" id="3.40.50.720">
    <property type="entry name" value="NAD(P)-binding Rossmann-like Domain"/>
    <property type="match status" value="1"/>
</dbReference>
<keyword evidence="3" id="KW-1185">Reference proteome</keyword>
<dbReference type="Proteomes" id="UP001064971">
    <property type="component" value="Plasmid pDAETH-2"/>
</dbReference>
<dbReference type="Pfam" id="PF05368">
    <property type="entry name" value="NmrA"/>
    <property type="match status" value="1"/>
</dbReference>
<keyword evidence="2" id="KW-0614">Plasmid</keyword>
<evidence type="ECO:0000259" key="1">
    <source>
        <dbReference type="Pfam" id="PF05368"/>
    </source>
</evidence>
<dbReference type="InterPro" id="IPR008030">
    <property type="entry name" value="NmrA-like"/>
</dbReference>
<dbReference type="RefSeq" id="WP_344870158.1">
    <property type="nucleotide sequence ID" value="NZ_BAABDW010000042.1"/>
</dbReference>
<feature type="domain" description="NmrA-like" evidence="1">
    <location>
        <begin position="2"/>
        <end position="52"/>
    </location>
</feature>
<geneLocation type="plasmid" evidence="2 3">
    <name>pDAETH-2</name>
</geneLocation>
<organism evidence="2 3">
    <name type="scientific">Deinococcus aetherius</name>
    <dbReference type="NCBI Taxonomy" id="200252"/>
    <lineage>
        <taxon>Bacteria</taxon>
        <taxon>Thermotogati</taxon>
        <taxon>Deinococcota</taxon>
        <taxon>Deinococci</taxon>
        <taxon>Deinococcales</taxon>
        <taxon>Deinococcaceae</taxon>
        <taxon>Deinococcus</taxon>
    </lineage>
</organism>
<dbReference type="EMBL" id="AP026562">
    <property type="protein sequence ID" value="BDP44295.1"/>
    <property type="molecule type" value="Genomic_DNA"/>
</dbReference>
<protein>
    <recommendedName>
        <fullName evidence="1">NmrA-like domain-containing protein</fullName>
    </recommendedName>
</protein>
<evidence type="ECO:0000313" key="3">
    <source>
        <dbReference type="Proteomes" id="UP001064971"/>
    </source>
</evidence>
<reference evidence="2" key="1">
    <citation type="submission" date="2022-07" db="EMBL/GenBank/DDBJ databases">
        <title>Complete Genome Sequence of the Radioresistant Bacterium Deinococcus aetherius ST0316, Isolated from the Air Dust collected in Lower Stratosphere above Japan.</title>
        <authorList>
            <person name="Satoh K."/>
            <person name="Hagiwara K."/>
            <person name="Katsumata K."/>
            <person name="Kubo A."/>
            <person name="Yokobori S."/>
            <person name="Yamagishi A."/>
            <person name="Oono Y."/>
            <person name="Narumi I."/>
        </authorList>
    </citation>
    <scope>NUCLEOTIDE SEQUENCE</scope>
    <source>
        <strain evidence="2">ST0316</strain>
        <plasmid evidence="2">pDAETH-2</plasmid>
    </source>
</reference>
<dbReference type="InterPro" id="IPR036291">
    <property type="entry name" value="NAD(P)-bd_dom_sf"/>
</dbReference>
<dbReference type="SUPFAM" id="SSF51735">
    <property type="entry name" value="NAD(P)-binding Rossmann-fold domains"/>
    <property type="match status" value="1"/>
</dbReference>
<name>A0ABM8AKE9_9DEIO</name>
<evidence type="ECO:0000313" key="2">
    <source>
        <dbReference type="EMBL" id="BDP44295.1"/>
    </source>
</evidence>
<proteinExistence type="predicted"/>